<evidence type="ECO:0000256" key="6">
    <source>
        <dbReference type="ARBA" id="ARBA00022989"/>
    </source>
</evidence>
<dbReference type="PANTHER" id="PTHR33529">
    <property type="entry name" value="SLR0882 PROTEIN-RELATED"/>
    <property type="match status" value="1"/>
</dbReference>
<comment type="subunit">
    <text evidence="8">Component of the lipopolysaccharide transport and assembly complex. The LptBFG transporter is composed of two ATP-binding proteins (LptB) and two transmembrane proteins (LptF and LptG).</text>
</comment>
<dbReference type="GO" id="GO:0015920">
    <property type="term" value="P:lipopolysaccharide transport"/>
    <property type="evidence" value="ECO:0007669"/>
    <property type="project" value="TreeGrafter"/>
</dbReference>
<proteinExistence type="inferred from homology"/>
<keyword evidence="4" id="KW-1003">Cell membrane</keyword>
<feature type="transmembrane region" description="Helical" evidence="9">
    <location>
        <begin position="330"/>
        <end position="349"/>
    </location>
</feature>
<evidence type="ECO:0000256" key="4">
    <source>
        <dbReference type="ARBA" id="ARBA00022475"/>
    </source>
</evidence>
<keyword evidence="7 9" id="KW-0472">Membrane</keyword>
<feature type="transmembrane region" description="Helical" evidence="9">
    <location>
        <begin position="271"/>
        <end position="289"/>
    </location>
</feature>
<comment type="subcellular location">
    <subcellularLocation>
        <location evidence="2">Cell membrane</location>
        <topology evidence="2">Multi-pass membrane protein</topology>
    </subcellularLocation>
</comment>
<dbReference type="InterPro" id="IPR030923">
    <property type="entry name" value="LptG"/>
</dbReference>
<sequence>MFLNRIDRYVFKTVLNSFLIVTTIFCILFFIFTYLAQVSNSHNNASNWELIVNTLYQLPGILYTLLPACAMVGALMGLSLLANNSEIIVLRSSGRSTFQIAKGVIIVGLIGAFIAVVFGGYVAPVLQKLADTNTVQYNSNNIWLKTSDGITHIQHINPEKRSATAISKFIIDDNQLKEVRFAATAKYATDNVANAYNINKIIYPTSDKQKQLDIVKNISQDKWTNPLPLSVARIITINDNDYLSLTQLTKFMVSNTQANDNTLSLKFWQEVFQPVSLMVLILISVPLSIGSNRSSTLIIKLILGALFGFSFFIINQIFGPIALILRIPPIFGAAGPTIIALALLIYLFIKSKET</sequence>
<evidence type="ECO:0000256" key="9">
    <source>
        <dbReference type="SAM" id="Phobius"/>
    </source>
</evidence>
<dbReference type="GO" id="GO:0043190">
    <property type="term" value="C:ATP-binding cassette (ABC) transporter complex"/>
    <property type="evidence" value="ECO:0007669"/>
    <property type="project" value="InterPro"/>
</dbReference>
<evidence type="ECO:0000313" key="10">
    <source>
        <dbReference type="EMBL" id="QIV94263.1"/>
    </source>
</evidence>
<evidence type="ECO:0000256" key="2">
    <source>
        <dbReference type="ARBA" id="ARBA00004651"/>
    </source>
</evidence>
<dbReference type="Pfam" id="PF03739">
    <property type="entry name" value="LptF_LptG"/>
    <property type="match status" value="1"/>
</dbReference>
<feature type="transmembrane region" description="Helical" evidence="9">
    <location>
        <begin position="103"/>
        <end position="123"/>
    </location>
</feature>
<evidence type="ECO:0000256" key="5">
    <source>
        <dbReference type="ARBA" id="ARBA00022692"/>
    </source>
</evidence>
<dbReference type="AlphaFoldDB" id="A0A6M3HSV3"/>
<protein>
    <submittedName>
        <fullName evidence="10">LPS export ABC transporter permease LptG</fullName>
    </submittedName>
</protein>
<gene>
    <name evidence="10" type="primary">lptG</name>
    <name evidence="10" type="ORF">E3E15_02395</name>
</gene>
<evidence type="ECO:0000313" key="11">
    <source>
        <dbReference type="Proteomes" id="UP000503320"/>
    </source>
</evidence>
<evidence type="ECO:0000256" key="3">
    <source>
        <dbReference type="ARBA" id="ARBA00007725"/>
    </source>
</evidence>
<organism evidence="10 11">
    <name type="scientific">Allofrancisella frigidaquae</name>
    <dbReference type="NCBI Taxonomy" id="1085644"/>
    <lineage>
        <taxon>Bacteria</taxon>
        <taxon>Pseudomonadati</taxon>
        <taxon>Pseudomonadota</taxon>
        <taxon>Gammaproteobacteria</taxon>
        <taxon>Thiotrichales</taxon>
        <taxon>Francisellaceae</taxon>
        <taxon>Allofrancisella</taxon>
    </lineage>
</organism>
<dbReference type="RefSeq" id="WP_172106451.1">
    <property type="nucleotide sequence ID" value="NZ_CP038017.1"/>
</dbReference>
<keyword evidence="11" id="KW-1185">Reference proteome</keyword>
<evidence type="ECO:0000256" key="8">
    <source>
        <dbReference type="ARBA" id="ARBA00026081"/>
    </source>
</evidence>
<keyword evidence="6 9" id="KW-1133">Transmembrane helix</keyword>
<dbReference type="NCBIfam" id="TIGR04408">
    <property type="entry name" value="LptG_lptG"/>
    <property type="match status" value="1"/>
</dbReference>
<dbReference type="KEGG" id="afri:E3E15_02395"/>
<name>A0A6M3HSV3_9GAMM</name>
<dbReference type="GO" id="GO:0055085">
    <property type="term" value="P:transmembrane transport"/>
    <property type="evidence" value="ECO:0007669"/>
    <property type="project" value="InterPro"/>
</dbReference>
<dbReference type="Proteomes" id="UP000503320">
    <property type="component" value="Chromosome"/>
</dbReference>
<comment type="similarity">
    <text evidence="3">Belongs to the LptF/LptG family.</text>
</comment>
<feature type="transmembrane region" description="Helical" evidence="9">
    <location>
        <begin position="301"/>
        <end position="324"/>
    </location>
</feature>
<reference evidence="10 11" key="1">
    <citation type="submission" date="2019-03" db="EMBL/GenBank/DDBJ databases">
        <title>Complete Genome Sequence of Allofrancisella frigidaquae Strain SYSU 10HL1970 Isolated from Water-Cooling Systems in China.</title>
        <authorList>
            <person name="Ohrman C."/>
            <person name="Uneklint I."/>
            <person name="Sjodin A."/>
        </authorList>
    </citation>
    <scope>NUCLEOTIDE SEQUENCE [LARGE SCALE GENOMIC DNA]</scope>
    <source>
        <strain evidence="10 11">SYSU 10HL1970</strain>
    </source>
</reference>
<accession>A0A6M3HSV3</accession>
<comment type="function">
    <text evidence="1">Part of the ABC transporter complex LptBFG involved in the translocation of lipopolysaccharide (LPS) from the inner membrane to the outer membrane.</text>
</comment>
<dbReference type="EMBL" id="CP038017">
    <property type="protein sequence ID" value="QIV94263.1"/>
    <property type="molecule type" value="Genomic_DNA"/>
</dbReference>
<feature type="transmembrane region" description="Helical" evidence="9">
    <location>
        <begin position="56"/>
        <end position="82"/>
    </location>
</feature>
<dbReference type="InterPro" id="IPR005495">
    <property type="entry name" value="LptG/LptF_permease"/>
</dbReference>
<evidence type="ECO:0000256" key="1">
    <source>
        <dbReference type="ARBA" id="ARBA00002265"/>
    </source>
</evidence>
<keyword evidence="5 9" id="KW-0812">Transmembrane</keyword>
<evidence type="ECO:0000256" key="7">
    <source>
        <dbReference type="ARBA" id="ARBA00023136"/>
    </source>
</evidence>
<dbReference type="PANTHER" id="PTHR33529:SF2">
    <property type="entry name" value="LIPOPOLYSACCHARIDE EXPORT SYSTEM PERMEASE PROTEIN LPTG"/>
    <property type="match status" value="1"/>
</dbReference>
<feature type="transmembrane region" description="Helical" evidence="9">
    <location>
        <begin position="14"/>
        <end position="36"/>
    </location>
</feature>